<accession>A0A3D3G1Q6</accession>
<evidence type="ECO:0000313" key="1">
    <source>
        <dbReference type="EMBL" id="HCM31956.1"/>
    </source>
</evidence>
<sequence length="270" mass="31090">MTPLLDRILQTFQATASDLDTVLPFFNTTSGQMMEQSLGYAIYQRQNFPESCEYVHIAQIENKQENIAYLFSPFILAVLQYKTSCYLPVSSELWLGHYLNIDNLHFIKQEKSLDEMGLFIQIAPQQLNSVQTKLYSLLRAFLDPKLRQLIFIDLQNYDDKNLKMLEQSLHAKIIYLPFSSSKLQITRSSLAGLLGKKKTQSAAEICELIAETNAELLSTLNNSLSINNNLKLIQDLLYSEHILEKISVYEEFIDTIFKHKTELTKRASYV</sequence>
<dbReference type="RefSeq" id="WP_005025792.1">
    <property type="nucleotide sequence ID" value="NZ_CP027365.1"/>
</dbReference>
<comment type="caution">
    <text evidence="1">The sequence shown here is derived from an EMBL/GenBank/DDBJ whole genome shotgun (WGS) entry which is preliminary data.</text>
</comment>
<gene>
    <name evidence="1" type="ORF">DIC32_11020</name>
    <name evidence="2" type="ORF">FHY67_12515</name>
</gene>
<reference evidence="2 4" key="2">
    <citation type="submission" date="2019-06" db="EMBL/GenBank/DDBJ databases">
        <title>Genome of Acinetobacter radioresistens APH1, a phenol degrading strain.</title>
        <authorList>
            <person name="Liu Y."/>
        </authorList>
    </citation>
    <scope>NUCLEOTIDE SEQUENCE [LARGE SCALE GENOMIC DNA]</scope>
    <source>
        <strain evidence="2 4">APH1</strain>
    </source>
</reference>
<evidence type="ECO:0000313" key="3">
    <source>
        <dbReference type="Proteomes" id="UP000262257"/>
    </source>
</evidence>
<dbReference type="EMBL" id="VFBM01000012">
    <property type="protein sequence ID" value="TNX86361.1"/>
    <property type="molecule type" value="Genomic_DNA"/>
</dbReference>
<organism evidence="1 3">
    <name type="scientific">Acinetobacter radioresistens</name>
    <dbReference type="NCBI Taxonomy" id="40216"/>
    <lineage>
        <taxon>Bacteria</taxon>
        <taxon>Pseudomonadati</taxon>
        <taxon>Pseudomonadota</taxon>
        <taxon>Gammaproteobacteria</taxon>
        <taxon>Moraxellales</taxon>
        <taxon>Moraxellaceae</taxon>
        <taxon>Acinetobacter</taxon>
    </lineage>
</organism>
<reference evidence="1 3" key="1">
    <citation type="journal article" date="2018" name="Nat. Biotechnol.">
        <title>A standardized bacterial taxonomy based on genome phylogeny substantially revises the tree of life.</title>
        <authorList>
            <person name="Parks D.H."/>
            <person name="Chuvochina M."/>
            <person name="Waite D.W."/>
            <person name="Rinke C."/>
            <person name="Skarshewski A."/>
            <person name="Chaumeil P.A."/>
            <person name="Hugenholtz P."/>
        </authorList>
    </citation>
    <scope>NUCLEOTIDE SEQUENCE [LARGE SCALE GENOMIC DNA]</scope>
    <source>
        <strain evidence="1">UBA10045</strain>
    </source>
</reference>
<name>A0A3D3G1Q6_ACIRA</name>
<dbReference type="Proteomes" id="UP000314285">
    <property type="component" value="Unassembled WGS sequence"/>
</dbReference>
<proteinExistence type="predicted"/>
<dbReference type="EMBL" id="DPXL01000139">
    <property type="protein sequence ID" value="HCM31956.1"/>
    <property type="molecule type" value="Genomic_DNA"/>
</dbReference>
<protein>
    <submittedName>
        <fullName evidence="1">Uncharacterized protein</fullName>
    </submittedName>
</protein>
<evidence type="ECO:0000313" key="2">
    <source>
        <dbReference type="EMBL" id="TNX86361.1"/>
    </source>
</evidence>
<evidence type="ECO:0000313" key="4">
    <source>
        <dbReference type="Proteomes" id="UP000314285"/>
    </source>
</evidence>
<dbReference type="AlphaFoldDB" id="A0A3D3G1Q6"/>
<dbReference type="Proteomes" id="UP000262257">
    <property type="component" value="Unassembled WGS sequence"/>
</dbReference>